<feature type="compositionally biased region" description="Polar residues" evidence="1">
    <location>
        <begin position="148"/>
        <end position="169"/>
    </location>
</feature>
<evidence type="ECO:0008006" key="4">
    <source>
        <dbReference type="Google" id="ProtNLM"/>
    </source>
</evidence>
<dbReference type="AlphaFoldDB" id="A0AAN6SZ00"/>
<reference evidence="2" key="1">
    <citation type="journal article" date="2023" name="Mol. Phylogenet. Evol.">
        <title>Genome-scale phylogeny and comparative genomics of the fungal order Sordariales.</title>
        <authorList>
            <person name="Hensen N."/>
            <person name="Bonometti L."/>
            <person name="Westerberg I."/>
            <person name="Brannstrom I.O."/>
            <person name="Guillou S."/>
            <person name="Cros-Aarteil S."/>
            <person name="Calhoun S."/>
            <person name="Haridas S."/>
            <person name="Kuo A."/>
            <person name="Mondo S."/>
            <person name="Pangilinan J."/>
            <person name="Riley R."/>
            <person name="LaButti K."/>
            <person name="Andreopoulos B."/>
            <person name="Lipzen A."/>
            <person name="Chen C."/>
            <person name="Yan M."/>
            <person name="Daum C."/>
            <person name="Ng V."/>
            <person name="Clum A."/>
            <person name="Steindorff A."/>
            <person name="Ohm R.A."/>
            <person name="Martin F."/>
            <person name="Silar P."/>
            <person name="Natvig D.O."/>
            <person name="Lalanne C."/>
            <person name="Gautier V."/>
            <person name="Ament-Velasquez S.L."/>
            <person name="Kruys A."/>
            <person name="Hutchinson M.I."/>
            <person name="Powell A.J."/>
            <person name="Barry K."/>
            <person name="Miller A.N."/>
            <person name="Grigoriev I.V."/>
            <person name="Debuchy R."/>
            <person name="Gladieux P."/>
            <person name="Hiltunen Thoren M."/>
            <person name="Johannesson H."/>
        </authorList>
    </citation>
    <scope>NUCLEOTIDE SEQUENCE</scope>
    <source>
        <strain evidence="2">CBS 757.83</strain>
    </source>
</reference>
<feature type="region of interest" description="Disordered" evidence="1">
    <location>
        <begin position="458"/>
        <end position="512"/>
    </location>
</feature>
<name>A0AAN6SZ00_9PEZI</name>
<evidence type="ECO:0000256" key="1">
    <source>
        <dbReference type="SAM" id="MobiDB-lite"/>
    </source>
</evidence>
<dbReference type="EMBL" id="MU863653">
    <property type="protein sequence ID" value="KAK4099025.1"/>
    <property type="molecule type" value="Genomic_DNA"/>
</dbReference>
<reference evidence="2" key="2">
    <citation type="submission" date="2023-05" db="EMBL/GenBank/DDBJ databases">
        <authorList>
            <consortium name="Lawrence Berkeley National Laboratory"/>
            <person name="Steindorff A."/>
            <person name="Hensen N."/>
            <person name="Bonometti L."/>
            <person name="Westerberg I."/>
            <person name="Brannstrom I.O."/>
            <person name="Guillou S."/>
            <person name="Cros-Aarteil S."/>
            <person name="Calhoun S."/>
            <person name="Haridas S."/>
            <person name="Kuo A."/>
            <person name="Mondo S."/>
            <person name="Pangilinan J."/>
            <person name="Riley R."/>
            <person name="Labutti K."/>
            <person name="Andreopoulos B."/>
            <person name="Lipzen A."/>
            <person name="Chen C."/>
            <person name="Yanf M."/>
            <person name="Daum C."/>
            <person name="Ng V."/>
            <person name="Clum A."/>
            <person name="Ohm R."/>
            <person name="Martin F."/>
            <person name="Silar P."/>
            <person name="Natvig D."/>
            <person name="Lalanne C."/>
            <person name="Gautier V."/>
            <person name="Ament-Velasquez S.L."/>
            <person name="Kruys A."/>
            <person name="Hutchinson M.I."/>
            <person name="Powell A.J."/>
            <person name="Barry K."/>
            <person name="Miller A.N."/>
            <person name="Grigoriev I.V."/>
            <person name="Debuchy R."/>
            <person name="Gladieux P."/>
            <person name="Thoren M.H."/>
            <person name="Johannesson H."/>
        </authorList>
    </citation>
    <scope>NUCLEOTIDE SEQUENCE</scope>
    <source>
        <strain evidence="2">CBS 757.83</strain>
    </source>
</reference>
<protein>
    <recommendedName>
        <fullName evidence="4">N-acetyltransferase domain-containing protein</fullName>
    </recommendedName>
</protein>
<evidence type="ECO:0000313" key="3">
    <source>
        <dbReference type="Proteomes" id="UP001305647"/>
    </source>
</evidence>
<organism evidence="2 3">
    <name type="scientific">Parathielavia hyrcaniae</name>
    <dbReference type="NCBI Taxonomy" id="113614"/>
    <lineage>
        <taxon>Eukaryota</taxon>
        <taxon>Fungi</taxon>
        <taxon>Dikarya</taxon>
        <taxon>Ascomycota</taxon>
        <taxon>Pezizomycotina</taxon>
        <taxon>Sordariomycetes</taxon>
        <taxon>Sordariomycetidae</taxon>
        <taxon>Sordariales</taxon>
        <taxon>Chaetomiaceae</taxon>
        <taxon>Parathielavia</taxon>
    </lineage>
</organism>
<feature type="compositionally biased region" description="Basic residues" evidence="1">
    <location>
        <begin position="496"/>
        <end position="512"/>
    </location>
</feature>
<proteinExistence type="predicted"/>
<keyword evidence="3" id="KW-1185">Reference proteome</keyword>
<gene>
    <name evidence="2" type="ORF">N658DRAFT_542952</name>
</gene>
<comment type="caution">
    <text evidence="2">The sequence shown here is derived from an EMBL/GenBank/DDBJ whole genome shotgun (WGS) entry which is preliminary data.</text>
</comment>
<feature type="compositionally biased region" description="Basic and acidic residues" evidence="1">
    <location>
        <begin position="135"/>
        <end position="146"/>
    </location>
</feature>
<accession>A0AAN6SZ00</accession>
<feature type="compositionally biased region" description="Polar residues" evidence="1">
    <location>
        <begin position="1"/>
        <end position="19"/>
    </location>
</feature>
<feature type="region of interest" description="Disordered" evidence="1">
    <location>
        <begin position="102"/>
        <end position="189"/>
    </location>
</feature>
<sequence>MTVAASISSELDSTPSSNAHGAEAQHGNTEVDAASHSSDSTGADVSVWVSESEDGQQRIVIAPASTSPTSPTPAAPSATAGEVEETLTQAEPLLLETRSSISATVENKVDPEPTEPPLSSGTRYDWPEAPTDFHATADESDKRESGEYVNSTANPSETFSPSTSTNTHSRPGLHQGSANRGKTSLPLLGRRRGGLNLMRQESYDTWRNVVTLENHPEKTVGYSSCVWEWGSEAKEHKANSEKALEMFRRGELTPADMGAPSTMDMEYWLTLGDAMNKAREHICRRMQLDDILIGRVLQLFVSPDYSGKSGGTLLLEPVCAQLNSRHAIGFAYVSQGGLSLFSKFGFDQLTTVEGSFGELMCMIRVPAMGGLDAKAPLTRRLRTYRTMIAAMKGARIKEKQKQAPKKPQPAPLIILDTGRLHREFMKALRGLVITDGEDDEDDDLDNLKIGINRSRRKVEVVEAPPAPAPSEPQHGEVRSSGEGESEPDVEAAEKATRKKITKARRRRRTRNR</sequence>
<evidence type="ECO:0000313" key="2">
    <source>
        <dbReference type="EMBL" id="KAK4099025.1"/>
    </source>
</evidence>
<dbReference type="Gene3D" id="3.40.630.30">
    <property type="match status" value="1"/>
</dbReference>
<dbReference type="Proteomes" id="UP001305647">
    <property type="component" value="Unassembled WGS sequence"/>
</dbReference>
<feature type="region of interest" description="Disordered" evidence="1">
    <location>
        <begin position="1"/>
        <end position="89"/>
    </location>
</feature>